<name>A0A0W0YPD3_9GAMM</name>
<evidence type="ECO:0000313" key="1">
    <source>
        <dbReference type="EMBL" id="KTD58733.1"/>
    </source>
</evidence>
<organism evidence="1 2">
    <name type="scientific">Legionella sainthelensi</name>
    <dbReference type="NCBI Taxonomy" id="28087"/>
    <lineage>
        <taxon>Bacteria</taxon>
        <taxon>Pseudomonadati</taxon>
        <taxon>Pseudomonadota</taxon>
        <taxon>Gammaproteobacteria</taxon>
        <taxon>Legionellales</taxon>
        <taxon>Legionellaceae</taxon>
        <taxon>Legionella</taxon>
    </lineage>
</organism>
<dbReference type="Proteomes" id="UP000054621">
    <property type="component" value="Unassembled WGS sequence"/>
</dbReference>
<sequence>MAKFDEIHSVNENFKDIKSIFDYALSRKWISRHAYDLFVSRIMNQKFFLPGEFTAGAAIIFACMNTELANLSIDELVCIISNTAGNLVKELKSEPDFTLLLSQQLSRIYLVKKGFNSTTAVEPENESICSKSGIVS</sequence>
<evidence type="ECO:0000313" key="2">
    <source>
        <dbReference type="Proteomes" id="UP000054621"/>
    </source>
</evidence>
<dbReference type="RefSeq" id="WP_027272227.1">
    <property type="nucleotide sequence ID" value="NZ_CAAAJE010000035.1"/>
</dbReference>
<comment type="caution">
    <text evidence="1">The sequence shown here is derived from an EMBL/GenBank/DDBJ whole genome shotgun (WGS) entry which is preliminary data.</text>
</comment>
<protein>
    <submittedName>
        <fullName evidence="1">Uncharacterized protein</fullName>
    </submittedName>
</protein>
<dbReference type="PATRIC" id="fig|28087.4.peg.1434"/>
<accession>A0A0W0YPD3</accession>
<dbReference type="EMBL" id="LNYV01000013">
    <property type="protein sequence ID" value="KTD58733.1"/>
    <property type="molecule type" value="Genomic_DNA"/>
</dbReference>
<dbReference type="AlphaFoldDB" id="A0A0W0YPD3"/>
<reference evidence="1 2" key="1">
    <citation type="submission" date="2015-11" db="EMBL/GenBank/DDBJ databases">
        <title>Genomic analysis of 38 Legionella species identifies large and diverse effector repertoires.</title>
        <authorList>
            <person name="Burstein D."/>
            <person name="Amaro F."/>
            <person name="Zusman T."/>
            <person name="Lifshitz Z."/>
            <person name="Cohen O."/>
            <person name="Gilbert J.A."/>
            <person name="Pupko T."/>
            <person name="Shuman H.A."/>
            <person name="Segal G."/>
        </authorList>
    </citation>
    <scope>NUCLEOTIDE SEQUENCE [LARGE SCALE GENOMIC DNA]</scope>
    <source>
        <strain evidence="1 2">Mt.St.Helens-4</strain>
    </source>
</reference>
<proteinExistence type="predicted"/>
<gene>
    <name evidence="1" type="ORF">Lsai_1340</name>
</gene>